<dbReference type="STRING" id="1196031.A361_13475"/>
<organism evidence="1 2">
    <name type="scientific">Cytobacillus oceanisediminis 2691</name>
    <dbReference type="NCBI Taxonomy" id="1196031"/>
    <lineage>
        <taxon>Bacteria</taxon>
        <taxon>Bacillati</taxon>
        <taxon>Bacillota</taxon>
        <taxon>Bacilli</taxon>
        <taxon>Bacillales</taxon>
        <taxon>Bacillaceae</taxon>
        <taxon>Cytobacillus</taxon>
    </lineage>
</organism>
<sequence>MKRIKNRKAGNTIKKREKRKPGLLREILNEFLDSIVISLLIRIVLWIPRVIFSFFKNLF</sequence>
<reference evidence="1 2" key="1">
    <citation type="submission" date="2016-04" db="EMBL/GenBank/DDBJ databases">
        <title>Complete genome sequence of Bacillus oceanisediminis strain 2691.</title>
        <authorList>
            <person name="Jeong H."/>
            <person name="Kim H.J."/>
            <person name="Lee D.-W."/>
        </authorList>
    </citation>
    <scope>NUCLEOTIDE SEQUENCE [LARGE SCALE GENOMIC DNA]</scope>
    <source>
        <strain evidence="1 2">2691</strain>
    </source>
</reference>
<gene>
    <name evidence="1" type="ORF">A361_13475</name>
</gene>
<evidence type="ECO:0000313" key="2">
    <source>
        <dbReference type="Proteomes" id="UP000077856"/>
    </source>
</evidence>
<proteinExistence type="predicted"/>
<evidence type="ECO:0000313" key="1">
    <source>
        <dbReference type="EMBL" id="AND40112.1"/>
    </source>
</evidence>
<dbReference type="KEGG" id="bon:A361_13475"/>
<accession>A0A160MBB7</accession>
<protein>
    <submittedName>
        <fullName evidence="1">Uncharacterized protein</fullName>
    </submittedName>
</protein>
<dbReference type="AlphaFoldDB" id="A0A160MBB7"/>
<name>A0A160MBB7_9BACI</name>
<dbReference type="EMBL" id="CP015506">
    <property type="protein sequence ID" value="AND40112.1"/>
    <property type="molecule type" value="Genomic_DNA"/>
</dbReference>
<dbReference type="Proteomes" id="UP000077856">
    <property type="component" value="Chromosome"/>
</dbReference>